<feature type="region of interest" description="Disordered" evidence="1">
    <location>
        <begin position="77"/>
        <end position="100"/>
    </location>
</feature>
<accession>A0A9W6KG79</accession>
<sequence>MHGQEDGGEIFVGEPDRSATDEAAMRNEVLCDLLPQRRLGDAQLLGCLGVGVSTICHASPGCVDHVLRQRYGGKAPVLTATEQETRGHTSQRQSNSVGSP</sequence>
<comment type="caution">
    <text evidence="2">The sequence shown here is derived from an EMBL/GenBank/DDBJ whole genome shotgun (WGS) entry which is preliminary data.</text>
</comment>
<proteinExistence type="predicted"/>
<reference evidence="2" key="2">
    <citation type="submission" date="2023-01" db="EMBL/GenBank/DDBJ databases">
        <authorList>
            <person name="Sun Q."/>
            <person name="Evtushenko L."/>
        </authorList>
    </citation>
    <scope>NUCLEOTIDE SEQUENCE</scope>
    <source>
        <strain evidence="2">VKM Ac-1321</strain>
    </source>
</reference>
<reference evidence="2" key="1">
    <citation type="journal article" date="2014" name="Int. J. Syst. Evol. Microbiol.">
        <title>Complete genome sequence of Corynebacterium casei LMG S-19264T (=DSM 44701T), isolated from a smear-ripened cheese.</title>
        <authorList>
            <consortium name="US DOE Joint Genome Institute (JGI-PGF)"/>
            <person name="Walter F."/>
            <person name="Albersmeier A."/>
            <person name="Kalinowski J."/>
            <person name="Ruckert C."/>
        </authorList>
    </citation>
    <scope>NUCLEOTIDE SEQUENCE</scope>
    <source>
        <strain evidence="2">VKM Ac-1321</strain>
    </source>
</reference>
<organism evidence="2 3">
    <name type="scientific">Dactylosporangium matsuzakiense</name>
    <dbReference type="NCBI Taxonomy" id="53360"/>
    <lineage>
        <taxon>Bacteria</taxon>
        <taxon>Bacillati</taxon>
        <taxon>Actinomycetota</taxon>
        <taxon>Actinomycetes</taxon>
        <taxon>Micromonosporales</taxon>
        <taxon>Micromonosporaceae</taxon>
        <taxon>Dactylosporangium</taxon>
    </lineage>
</organism>
<dbReference type="AlphaFoldDB" id="A0A9W6KG79"/>
<dbReference type="Proteomes" id="UP001143480">
    <property type="component" value="Unassembled WGS sequence"/>
</dbReference>
<evidence type="ECO:0000256" key="1">
    <source>
        <dbReference type="SAM" id="MobiDB-lite"/>
    </source>
</evidence>
<keyword evidence="3" id="KW-1185">Reference proteome</keyword>
<dbReference type="EMBL" id="BSFP01000008">
    <property type="protein sequence ID" value="GLL00307.1"/>
    <property type="molecule type" value="Genomic_DNA"/>
</dbReference>
<protein>
    <submittedName>
        <fullName evidence="2">Uncharacterized protein</fullName>
    </submittedName>
</protein>
<gene>
    <name evidence="2" type="ORF">GCM10017581_020470</name>
</gene>
<evidence type="ECO:0000313" key="3">
    <source>
        <dbReference type="Proteomes" id="UP001143480"/>
    </source>
</evidence>
<feature type="compositionally biased region" description="Polar residues" evidence="1">
    <location>
        <begin position="88"/>
        <end position="100"/>
    </location>
</feature>
<evidence type="ECO:0000313" key="2">
    <source>
        <dbReference type="EMBL" id="GLL00307.1"/>
    </source>
</evidence>
<name>A0A9W6KG79_9ACTN</name>